<reference evidence="10" key="1">
    <citation type="submission" date="2021-01" db="EMBL/GenBank/DDBJ databases">
        <authorList>
            <person name="Eckstrom K.M.E."/>
        </authorList>
    </citation>
    <scope>NUCLEOTIDE SEQUENCE</scope>
    <source>
        <strain evidence="10">UVCC 0001</strain>
    </source>
</reference>
<name>A0AAD9ILB8_PROWI</name>
<dbReference type="GO" id="GO:0098796">
    <property type="term" value="C:membrane protein complex"/>
    <property type="evidence" value="ECO:0007669"/>
    <property type="project" value="UniProtKB-ARBA"/>
</dbReference>
<feature type="region of interest" description="Disordered" evidence="9">
    <location>
        <begin position="246"/>
        <end position="287"/>
    </location>
</feature>
<comment type="caution">
    <text evidence="10">The sequence shown here is derived from an EMBL/GenBank/DDBJ whole genome shotgun (WGS) entry which is preliminary data.</text>
</comment>
<dbReference type="FunFam" id="1.10.10.1590:FF:000001">
    <property type="entry name" value="NADH-quinone oxidoreductase subunit E"/>
    <property type="match status" value="1"/>
</dbReference>
<feature type="compositionally biased region" description="Pro residues" evidence="9">
    <location>
        <begin position="277"/>
        <end position="287"/>
    </location>
</feature>
<evidence type="ECO:0000256" key="4">
    <source>
        <dbReference type="ARBA" id="ARBA00022967"/>
    </source>
</evidence>
<dbReference type="InterPro" id="IPR036249">
    <property type="entry name" value="Thioredoxin-like_sf"/>
</dbReference>
<dbReference type="InterPro" id="IPR002023">
    <property type="entry name" value="NuoE-like"/>
</dbReference>
<sequence length="287" mass="31212">MLRSVRALSRAGALLAARSAVRAESQAVPVAVARAYATNSHDIFNIHRHESHNNWSTKFSFTADNLAKAKKIMANYPDNYQASAVIPLLDLAQQQNDGFLSLAAMNAVAQLLGMAPIRVYEVATFYTMFNRTPMGRYHVMVCGTTPCMLQGAKGIYKAISDHLGIVYGQTTEDKLFTLSEMECMGACVNAPMIAVADYSGGVEKFSYIYYEDLTPEDAVGILETLRSGKKPKVGSQHRHCAEPAGAIAGGKWVPSDPGQNITLRGEPRGPYCRDLNEPPPEPEAPKA</sequence>
<evidence type="ECO:0000256" key="7">
    <source>
        <dbReference type="ARBA" id="ARBA00023027"/>
    </source>
</evidence>
<keyword evidence="6" id="KW-0411">Iron-sulfur</keyword>
<evidence type="ECO:0000256" key="1">
    <source>
        <dbReference type="ARBA" id="ARBA00010643"/>
    </source>
</evidence>
<keyword evidence="3" id="KW-0479">Metal-binding</keyword>
<evidence type="ECO:0000313" key="10">
    <source>
        <dbReference type="EMBL" id="KAK2079239.1"/>
    </source>
</evidence>
<protein>
    <submittedName>
        <fullName evidence="10">Uncharacterized protein</fullName>
    </submittedName>
</protein>
<evidence type="ECO:0000313" key="11">
    <source>
        <dbReference type="Proteomes" id="UP001255856"/>
    </source>
</evidence>
<dbReference type="CDD" id="cd03064">
    <property type="entry name" value="TRX_Fd_NuoE"/>
    <property type="match status" value="1"/>
</dbReference>
<keyword evidence="5" id="KW-0408">Iron</keyword>
<evidence type="ECO:0000256" key="5">
    <source>
        <dbReference type="ARBA" id="ARBA00023004"/>
    </source>
</evidence>
<evidence type="ECO:0000256" key="8">
    <source>
        <dbReference type="ARBA" id="ARBA00034078"/>
    </source>
</evidence>
<dbReference type="GO" id="GO:0005743">
    <property type="term" value="C:mitochondrial inner membrane"/>
    <property type="evidence" value="ECO:0007669"/>
    <property type="project" value="UniProtKB-ARBA"/>
</dbReference>
<keyword evidence="2" id="KW-0001">2Fe-2S</keyword>
<dbReference type="AlphaFoldDB" id="A0AAD9ILB8"/>
<comment type="cofactor">
    <cofactor evidence="8">
        <name>[2Fe-2S] cluster</name>
        <dbReference type="ChEBI" id="CHEBI:190135"/>
    </cofactor>
</comment>
<dbReference type="GO" id="GO:0051537">
    <property type="term" value="F:2 iron, 2 sulfur cluster binding"/>
    <property type="evidence" value="ECO:0007669"/>
    <property type="project" value="UniProtKB-KW"/>
</dbReference>
<dbReference type="PANTHER" id="PTHR10371:SF3">
    <property type="entry name" value="NADH DEHYDROGENASE [UBIQUINONE] FLAVOPROTEIN 2, MITOCHONDRIAL"/>
    <property type="match status" value="1"/>
</dbReference>
<accession>A0AAD9ILB8</accession>
<evidence type="ECO:0000256" key="2">
    <source>
        <dbReference type="ARBA" id="ARBA00022714"/>
    </source>
</evidence>
<dbReference type="GO" id="GO:1902494">
    <property type="term" value="C:catalytic complex"/>
    <property type="evidence" value="ECO:0007669"/>
    <property type="project" value="UniProtKB-ARBA"/>
</dbReference>
<dbReference type="Gene3D" id="1.10.10.1590">
    <property type="entry name" value="NADH-quinone oxidoreductase subunit E"/>
    <property type="match status" value="1"/>
</dbReference>
<dbReference type="FunFam" id="3.40.30.10:FF:000022">
    <property type="entry name" value="NADH dehydrogenase flavoprotein 2, mitochondrial"/>
    <property type="match status" value="1"/>
</dbReference>
<dbReference type="Proteomes" id="UP001255856">
    <property type="component" value="Unassembled WGS sequence"/>
</dbReference>
<dbReference type="InterPro" id="IPR041921">
    <property type="entry name" value="NuoE_N"/>
</dbReference>
<dbReference type="InterPro" id="IPR042128">
    <property type="entry name" value="NuoE_dom"/>
</dbReference>
<dbReference type="Pfam" id="PF01257">
    <property type="entry name" value="2Fe-2S_thioredx"/>
    <property type="match status" value="1"/>
</dbReference>
<gene>
    <name evidence="10" type="ORF">QBZ16_002930</name>
</gene>
<keyword evidence="11" id="KW-1185">Reference proteome</keyword>
<comment type="similarity">
    <text evidence="1">Belongs to the complex I 24 kDa subunit family.</text>
</comment>
<evidence type="ECO:0000256" key="6">
    <source>
        <dbReference type="ARBA" id="ARBA00023014"/>
    </source>
</evidence>
<dbReference type="NCBIfam" id="TIGR01958">
    <property type="entry name" value="nuoE_fam"/>
    <property type="match status" value="1"/>
</dbReference>
<keyword evidence="4" id="KW-1278">Translocase</keyword>
<dbReference type="GO" id="GO:0006120">
    <property type="term" value="P:mitochondrial electron transport, NADH to ubiquinone"/>
    <property type="evidence" value="ECO:0007669"/>
    <property type="project" value="UniProtKB-ARBA"/>
</dbReference>
<dbReference type="GO" id="GO:0003954">
    <property type="term" value="F:NADH dehydrogenase activity"/>
    <property type="evidence" value="ECO:0007669"/>
    <property type="project" value="TreeGrafter"/>
</dbReference>
<evidence type="ECO:0000256" key="9">
    <source>
        <dbReference type="SAM" id="MobiDB-lite"/>
    </source>
</evidence>
<dbReference type="GO" id="GO:0008137">
    <property type="term" value="F:NADH dehydrogenase (ubiquinone) activity"/>
    <property type="evidence" value="ECO:0007669"/>
    <property type="project" value="UniProtKB-ARBA"/>
</dbReference>
<dbReference type="PANTHER" id="PTHR10371">
    <property type="entry name" value="NADH DEHYDROGENASE UBIQUINONE FLAVOPROTEIN 2, MITOCHONDRIAL"/>
    <property type="match status" value="1"/>
</dbReference>
<dbReference type="EMBL" id="JASFZW010000003">
    <property type="protein sequence ID" value="KAK2079239.1"/>
    <property type="molecule type" value="Genomic_DNA"/>
</dbReference>
<dbReference type="Gene3D" id="3.40.30.10">
    <property type="entry name" value="Glutaredoxin"/>
    <property type="match status" value="1"/>
</dbReference>
<dbReference type="SUPFAM" id="SSF52833">
    <property type="entry name" value="Thioredoxin-like"/>
    <property type="match status" value="1"/>
</dbReference>
<proteinExistence type="inferred from homology"/>
<dbReference type="GO" id="GO:0046872">
    <property type="term" value="F:metal ion binding"/>
    <property type="evidence" value="ECO:0007669"/>
    <property type="project" value="UniProtKB-KW"/>
</dbReference>
<dbReference type="PROSITE" id="PS01099">
    <property type="entry name" value="COMPLEX1_24K"/>
    <property type="match status" value="1"/>
</dbReference>
<keyword evidence="7" id="KW-0520">NAD</keyword>
<evidence type="ECO:0000256" key="3">
    <source>
        <dbReference type="ARBA" id="ARBA00022723"/>
    </source>
</evidence>
<organism evidence="10 11">
    <name type="scientific">Prototheca wickerhamii</name>
    <dbReference type="NCBI Taxonomy" id="3111"/>
    <lineage>
        <taxon>Eukaryota</taxon>
        <taxon>Viridiplantae</taxon>
        <taxon>Chlorophyta</taxon>
        <taxon>core chlorophytes</taxon>
        <taxon>Trebouxiophyceae</taxon>
        <taxon>Chlorellales</taxon>
        <taxon>Chlorellaceae</taxon>
        <taxon>Prototheca</taxon>
    </lineage>
</organism>